<accession>A0A5Q0CBU7</accession>
<feature type="signal peptide" evidence="1">
    <location>
        <begin position="1"/>
        <end position="23"/>
    </location>
</feature>
<keyword evidence="1" id="KW-0732">Signal</keyword>
<evidence type="ECO:0000259" key="2">
    <source>
        <dbReference type="Pfam" id="PF12697"/>
    </source>
</evidence>
<protein>
    <submittedName>
        <fullName evidence="3">Alpha/beta hydrolase</fullName>
    </submittedName>
</protein>
<dbReference type="OrthoDB" id="9814966at2"/>
<keyword evidence="4" id="KW-1185">Reference proteome</keyword>
<feature type="domain" description="AB hydrolase-1" evidence="2">
    <location>
        <begin position="30"/>
        <end position="248"/>
    </location>
</feature>
<name>A0A5Q0CBU7_9HYPH</name>
<dbReference type="KEGG" id="rgr:FZ934_24055"/>
<dbReference type="PANTHER" id="PTHR37017:SF11">
    <property type="entry name" value="ESTERASE_LIPASE_THIOESTERASE DOMAIN-CONTAINING PROTEIN"/>
    <property type="match status" value="1"/>
</dbReference>
<dbReference type="SUPFAM" id="SSF53474">
    <property type="entry name" value="alpha/beta-Hydrolases"/>
    <property type="match status" value="1"/>
</dbReference>
<dbReference type="PANTHER" id="PTHR37017">
    <property type="entry name" value="AB HYDROLASE-1 DOMAIN-CONTAINING PROTEIN-RELATED"/>
    <property type="match status" value="1"/>
</dbReference>
<evidence type="ECO:0000256" key="1">
    <source>
        <dbReference type="SAM" id="SignalP"/>
    </source>
</evidence>
<dbReference type="InterPro" id="IPR000073">
    <property type="entry name" value="AB_hydrolase_1"/>
</dbReference>
<dbReference type="Gene3D" id="3.40.50.1820">
    <property type="entry name" value="alpha/beta hydrolase"/>
    <property type="match status" value="1"/>
</dbReference>
<geneLocation type="plasmid" evidence="3 4">
    <name>unnamed</name>
</geneLocation>
<sequence length="259" mass="26918">MRNIARLAVAAGLYMASSITGHADTPKPTIVLVHGAFADSSSWNLVVTRLKKDGYPVVAVANPLRGVKSDGAYVANVIRGVKTPVVLVGHSYGGSVISDAASDAQNVKALVFVAAFAPEKGESAVDLSGKFPGSTLAPTLAPPVVLPGGEKDLYIDQSKFPGQFAADVPAATARLMAVAQRPITDAALAEPAPAAAWEAIPSWFIYGDADKNIPPKTLQWMAERAKSRKTVAVEGASHVVMISHPGEVTKLIEEAASAN</sequence>
<keyword evidence="3" id="KW-0614">Plasmid</keyword>
<evidence type="ECO:0000313" key="4">
    <source>
        <dbReference type="Proteomes" id="UP000326881"/>
    </source>
</evidence>
<dbReference type="AlphaFoldDB" id="A0A5Q0CBU7"/>
<keyword evidence="3" id="KW-0378">Hydrolase</keyword>
<organism evidence="3 4">
    <name type="scientific">Rhizobium grahamii</name>
    <dbReference type="NCBI Taxonomy" id="1120045"/>
    <lineage>
        <taxon>Bacteria</taxon>
        <taxon>Pseudomonadati</taxon>
        <taxon>Pseudomonadota</taxon>
        <taxon>Alphaproteobacteria</taxon>
        <taxon>Hyphomicrobiales</taxon>
        <taxon>Rhizobiaceae</taxon>
        <taxon>Rhizobium/Agrobacterium group</taxon>
        <taxon>Rhizobium</taxon>
    </lineage>
</organism>
<dbReference type="GO" id="GO:0016787">
    <property type="term" value="F:hydrolase activity"/>
    <property type="evidence" value="ECO:0007669"/>
    <property type="project" value="UniProtKB-KW"/>
</dbReference>
<dbReference type="Proteomes" id="UP000326881">
    <property type="component" value="Plasmid unnamed"/>
</dbReference>
<evidence type="ECO:0000313" key="3">
    <source>
        <dbReference type="EMBL" id="QFY63358.1"/>
    </source>
</evidence>
<proteinExistence type="predicted"/>
<dbReference type="InterPro" id="IPR029058">
    <property type="entry name" value="AB_hydrolase_fold"/>
</dbReference>
<gene>
    <name evidence="3" type="ORF">FZ934_24055</name>
</gene>
<reference evidence="3 4" key="1">
    <citation type="submission" date="2019-08" db="EMBL/GenBank/DDBJ databases">
        <title>Prosopis cineraria nodule microbiome.</title>
        <authorList>
            <person name="Ali R."/>
            <person name="Chaluvadi S.R."/>
            <person name="Wang X."/>
        </authorList>
    </citation>
    <scope>NUCLEOTIDE SEQUENCE [LARGE SCALE GENOMIC DNA]</scope>
    <source>
        <strain evidence="3 4">BG7</strain>
        <plasmid evidence="3 4">unnamed</plasmid>
    </source>
</reference>
<feature type="chain" id="PRO_5025022025" evidence="1">
    <location>
        <begin position="24"/>
        <end position="259"/>
    </location>
</feature>
<dbReference type="Pfam" id="PF12697">
    <property type="entry name" value="Abhydrolase_6"/>
    <property type="match status" value="1"/>
</dbReference>
<dbReference type="InterPro" id="IPR052897">
    <property type="entry name" value="Sec-Metab_Biosynth_Hydrolase"/>
</dbReference>
<dbReference type="EMBL" id="CP043499">
    <property type="protein sequence ID" value="QFY63358.1"/>
    <property type="molecule type" value="Genomic_DNA"/>
</dbReference>